<evidence type="ECO:0000256" key="2">
    <source>
        <dbReference type="ARBA" id="ARBA00022618"/>
    </source>
</evidence>
<dbReference type="CDD" id="cd24048">
    <property type="entry name" value="ASKHA_NBD_FtsA"/>
    <property type="match status" value="1"/>
</dbReference>
<evidence type="ECO:0000259" key="5">
    <source>
        <dbReference type="SMART" id="SM00842"/>
    </source>
</evidence>
<keyword evidence="1" id="KW-1003">Cell membrane</keyword>
<feature type="non-terminal residue" evidence="6">
    <location>
        <position position="315"/>
    </location>
</feature>
<protein>
    <submittedName>
        <fullName evidence="6">Cell division protein FtsA</fullName>
    </submittedName>
</protein>
<dbReference type="Pfam" id="PF02491">
    <property type="entry name" value="SHS2_FTSA"/>
    <property type="match status" value="1"/>
</dbReference>
<dbReference type="InterPro" id="IPR043129">
    <property type="entry name" value="ATPase_NBD"/>
</dbReference>
<dbReference type="SMART" id="SM00842">
    <property type="entry name" value="FtsA"/>
    <property type="match status" value="1"/>
</dbReference>
<evidence type="ECO:0000256" key="4">
    <source>
        <dbReference type="ARBA" id="ARBA00023306"/>
    </source>
</evidence>
<dbReference type="EMBL" id="CACVAW010000046">
    <property type="protein sequence ID" value="CAA6812136.1"/>
    <property type="molecule type" value="Genomic_DNA"/>
</dbReference>
<dbReference type="GO" id="GO:0051301">
    <property type="term" value="P:cell division"/>
    <property type="evidence" value="ECO:0007669"/>
    <property type="project" value="UniProtKB-KW"/>
</dbReference>
<dbReference type="NCBIfam" id="TIGR01174">
    <property type="entry name" value="ftsA"/>
    <property type="match status" value="1"/>
</dbReference>
<dbReference type="AlphaFoldDB" id="A0A6S6TB37"/>
<dbReference type="Gene3D" id="3.30.1490.110">
    <property type="match status" value="1"/>
</dbReference>
<feature type="domain" description="SHS2" evidence="5">
    <location>
        <begin position="8"/>
        <end position="195"/>
    </location>
</feature>
<accession>A0A6S6TB37</accession>
<keyword evidence="3" id="KW-0472">Membrane</keyword>
<dbReference type="SUPFAM" id="SSF53067">
    <property type="entry name" value="Actin-like ATPase domain"/>
    <property type="match status" value="2"/>
</dbReference>
<keyword evidence="4" id="KW-0131">Cell cycle</keyword>
<dbReference type="GO" id="GO:0009898">
    <property type="term" value="C:cytoplasmic side of plasma membrane"/>
    <property type="evidence" value="ECO:0007669"/>
    <property type="project" value="TreeGrafter"/>
</dbReference>
<evidence type="ECO:0000256" key="3">
    <source>
        <dbReference type="ARBA" id="ARBA00023136"/>
    </source>
</evidence>
<proteinExistence type="predicted"/>
<dbReference type="PANTHER" id="PTHR32432:SF4">
    <property type="entry name" value="CELL DIVISION PROTEIN FTSA"/>
    <property type="match status" value="1"/>
</dbReference>
<dbReference type="InterPro" id="IPR020823">
    <property type="entry name" value="Cell_div_FtsA"/>
</dbReference>
<name>A0A6S6TB37_9BACT</name>
<organism evidence="6">
    <name type="scientific">uncultured Campylobacterales bacterium</name>
    <dbReference type="NCBI Taxonomy" id="352960"/>
    <lineage>
        <taxon>Bacteria</taxon>
        <taxon>Pseudomonadati</taxon>
        <taxon>Campylobacterota</taxon>
        <taxon>Epsilonproteobacteria</taxon>
        <taxon>Campylobacterales</taxon>
        <taxon>environmental samples</taxon>
    </lineage>
</organism>
<evidence type="ECO:0000256" key="1">
    <source>
        <dbReference type="ARBA" id="ARBA00022475"/>
    </source>
</evidence>
<evidence type="ECO:0000313" key="6">
    <source>
        <dbReference type="EMBL" id="CAA6812136.1"/>
    </source>
</evidence>
<reference evidence="6" key="1">
    <citation type="submission" date="2020-01" db="EMBL/GenBank/DDBJ databases">
        <authorList>
            <person name="Meier V. D."/>
            <person name="Meier V D."/>
        </authorList>
    </citation>
    <scope>NUCLEOTIDE SEQUENCE</scope>
    <source>
        <strain evidence="6">HLG_WM_MAG_12</strain>
    </source>
</reference>
<gene>
    <name evidence="6" type="ORF">HELGO_WM52211</name>
</gene>
<sequence>MNLQDHTILGIDIGSHKISAIITTKDSNNHIEVIGVGKAPSKGIQKGLITNIDLASNSIKQALTLANQIAGTEIDSTVVSISGSYIQTTDSYGVVNIPNKEISLDEINRVMQMANHNANELPDYEKLHVIPYEFQVDKQNNVDDPIGMSGSRLEVKAHVISANSISLGNLKKALKKAGVKPDNFVYTGYASSIAVLEDDEKELGVATIDLGSHGCELNIFLNNNLVHSEFLEIGSNSITSDLAMALHTSLDVAEDLKIKYATLKPCSDTQITIPKIADEEVNRTVSLERVLQVIYARLEETFIIIAKMVEKTNLQ</sequence>
<dbReference type="InterPro" id="IPR003494">
    <property type="entry name" value="SHS2_FtsA"/>
</dbReference>
<dbReference type="InterPro" id="IPR050696">
    <property type="entry name" value="FtsA/MreB"/>
</dbReference>
<dbReference type="Gene3D" id="3.30.420.40">
    <property type="match status" value="1"/>
</dbReference>
<dbReference type="Pfam" id="PF14450">
    <property type="entry name" value="FtsA"/>
    <property type="match status" value="2"/>
</dbReference>
<dbReference type="PANTHER" id="PTHR32432">
    <property type="entry name" value="CELL DIVISION PROTEIN FTSA-RELATED"/>
    <property type="match status" value="1"/>
</dbReference>
<dbReference type="GO" id="GO:0032153">
    <property type="term" value="C:cell division site"/>
    <property type="evidence" value="ECO:0007669"/>
    <property type="project" value="TreeGrafter"/>
</dbReference>
<keyword evidence="2 6" id="KW-0132">Cell division</keyword>